<evidence type="ECO:0000313" key="2">
    <source>
        <dbReference type="EMBL" id="KTB38842.1"/>
    </source>
</evidence>
<dbReference type="InterPro" id="IPR009210">
    <property type="entry name" value="ASCC1"/>
</dbReference>
<dbReference type="Pfam" id="PF10469">
    <property type="entry name" value="AKAP7_NLS"/>
    <property type="match status" value="1"/>
</dbReference>
<dbReference type="GO" id="GO:0006307">
    <property type="term" value="P:DNA alkylation repair"/>
    <property type="evidence" value="ECO:0007669"/>
    <property type="project" value="InterPro"/>
</dbReference>
<dbReference type="EMBL" id="LATX01001727">
    <property type="protein sequence ID" value="KTB38842.1"/>
    <property type="molecule type" value="Genomic_DNA"/>
</dbReference>
<dbReference type="AlphaFoldDB" id="A0A0W0FRT8"/>
<dbReference type="InterPro" id="IPR019510">
    <property type="entry name" value="AKAP7-like_phosphoesterase"/>
</dbReference>
<proteinExistence type="predicted"/>
<dbReference type="Gene3D" id="3.90.1140.10">
    <property type="entry name" value="Cyclic phosphodiesterase"/>
    <property type="match status" value="1"/>
</dbReference>
<evidence type="ECO:0000313" key="3">
    <source>
        <dbReference type="Proteomes" id="UP000054988"/>
    </source>
</evidence>
<gene>
    <name evidence="2" type="ORF">WG66_8613</name>
</gene>
<dbReference type="GO" id="GO:0005634">
    <property type="term" value="C:nucleus"/>
    <property type="evidence" value="ECO:0007669"/>
    <property type="project" value="TreeGrafter"/>
</dbReference>
<comment type="caution">
    <text evidence="2">The sequence shown here is derived from an EMBL/GenBank/DDBJ whole genome shotgun (WGS) entry which is preliminary data.</text>
</comment>
<protein>
    <recommendedName>
        <fullName evidence="1">A-kinase anchor protein 7-like phosphoesterase domain-containing protein</fullName>
    </recommendedName>
</protein>
<dbReference type="PANTHER" id="PTHR13360">
    <property type="entry name" value="ACTIVATING SIGNAL COINTEGRATOR 1 COMPLEX SUBUNIT 1"/>
    <property type="match status" value="1"/>
</dbReference>
<name>A0A0W0FRT8_MONRR</name>
<dbReference type="PANTHER" id="PTHR13360:SF1">
    <property type="entry name" value="ACTIVATING SIGNAL COINTEGRATOR 1 COMPLEX SUBUNIT 1"/>
    <property type="match status" value="1"/>
</dbReference>
<dbReference type="GO" id="GO:0006355">
    <property type="term" value="P:regulation of DNA-templated transcription"/>
    <property type="evidence" value="ECO:0007669"/>
    <property type="project" value="TreeGrafter"/>
</dbReference>
<dbReference type="Proteomes" id="UP000054988">
    <property type="component" value="Unassembled WGS sequence"/>
</dbReference>
<organism evidence="2 3">
    <name type="scientific">Moniliophthora roreri</name>
    <name type="common">Frosty pod rot fungus</name>
    <name type="synonym">Monilia roreri</name>
    <dbReference type="NCBI Taxonomy" id="221103"/>
    <lineage>
        <taxon>Eukaryota</taxon>
        <taxon>Fungi</taxon>
        <taxon>Dikarya</taxon>
        <taxon>Basidiomycota</taxon>
        <taxon>Agaricomycotina</taxon>
        <taxon>Agaricomycetes</taxon>
        <taxon>Agaricomycetidae</taxon>
        <taxon>Agaricales</taxon>
        <taxon>Marasmiineae</taxon>
        <taxon>Marasmiaceae</taxon>
        <taxon>Moniliophthora</taxon>
    </lineage>
</organism>
<reference evidence="2 3" key="1">
    <citation type="submission" date="2015-12" db="EMBL/GenBank/DDBJ databases">
        <title>Draft genome sequence of Moniliophthora roreri, the causal agent of frosty pod rot of cacao.</title>
        <authorList>
            <person name="Aime M.C."/>
            <person name="Diaz-Valderrama J.R."/>
            <person name="Kijpornyongpan T."/>
            <person name="Phillips-Mora W."/>
        </authorList>
    </citation>
    <scope>NUCLEOTIDE SEQUENCE [LARGE SCALE GENOMIC DNA]</scope>
    <source>
        <strain evidence="2 3">MCA 2952</strain>
    </source>
</reference>
<accession>A0A0W0FRT8</accession>
<feature type="domain" description="A-kinase anchor protein 7-like phosphoesterase" evidence="1">
    <location>
        <begin position="15"/>
        <end position="132"/>
    </location>
</feature>
<evidence type="ECO:0000259" key="1">
    <source>
        <dbReference type="Pfam" id="PF10469"/>
    </source>
</evidence>
<sequence length="240" mass="26421">MALQSERSEPKGSSEKTVQTALELLNSLRSQLLQEGPLQIPLNHLGAFESKKGARVLWVSPKEDGQQDESSEDKAEREKLVRVCNLVHQTFKQAGYITDTRPLKLHCTILNTSWREPSSKRHLLFSFDDVLRSTALADIRVAPQSSIGSATQTMISVESKSSMQGSAEARTSVEKTIVPGQEILQVVLEKKETVTSTETERLVDVDMGTYTVSEIQLCVMGSHGPEGEYVSVGSVSLTEM</sequence>